<dbReference type="Proteomes" id="UP000031338">
    <property type="component" value="Unassembled WGS sequence"/>
</dbReference>
<dbReference type="PATRIC" id="fig|48936.3.peg.3392"/>
<accession>A0A0B9A093</accession>
<name>A0A0B9A093_9SPHN</name>
<dbReference type="AlphaFoldDB" id="A0A0B9A093"/>
<reference evidence="2 3" key="1">
    <citation type="submission" date="2014-10" db="EMBL/GenBank/DDBJ databases">
        <title>Draft genome sequence of Novosphingobium subterraneum DSM 12447.</title>
        <authorList>
            <person name="Gan H.M."/>
            <person name="Gan H.Y."/>
            <person name="Savka M.A."/>
        </authorList>
    </citation>
    <scope>NUCLEOTIDE SEQUENCE [LARGE SCALE GENOMIC DNA]</scope>
    <source>
        <strain evidence="2 3">DSM 12447</strain>
    </source>
</reference>
<feature type="signal peptide" evidence="1">
    <location>
        <begin position="1"/>
        <end position="27"/>
    </location>
</feature>
<comment type="caution">
    <text evidence="2">The sequence shown here is derived from an EMBL/GenBank/DDBJ whole genome shotgun (WGS) entry which is preliminary data.</text>
</comment>
<protein>
    <submittedName>
        <fullName evidence="2">Uncharacterized protein</fullName>
    </submittedName>
</protein>
<evidence type="ECO:0000256" key="1">
    <source>
        <dbReference type="SAM" id="SignalP"/>
    </source>
</evidence>
<keyword evidence="3" id="KW-1185">Reference proteome</keyword>
<sequence>MAGLNLRKAALPLAAGLLLSVSAPAHAQSANGVGSPFELAFWQSVAGSDDPAVYDAYLQQYPAGTFAGLARAKLATLRKAPISPAAVAPVAAPAVAPVAAPAAQLTPAVATVVSQPAPPSAPPTPVAATAPAAASVPMQSPAEPKPAVVAAPKAAIAEASDVTSDANLLLELARSQEVGGGTDRVAAANGFALPPRPVLTEIADLSLPTSFCSAEQRNAFYETRYKPHLDLARANNDAAIAHMQKLQQAYDSFQLSRDPSPMNALAAEASSYQQQVAATAYARQAAVVRQFDQLMALPITACQIATATK</sequence>
<gene>
    <name evidence="2" type="ORF">NJ75_03369</name>
</gene>
<evidence type="ECO:0000313" key="3">
    <source>
        <dbReference type="Proteomes" id="UP000031338"/>
    </source>
</evidence>
<organism evidence="2 3">
    <name type="scientific">Novosphingobium subterraneum</name>
    <dbReference type="NCBI Taxonomy" id="48936"/>
    <lineage>
        <taxon>Bacteria</taxon>
        <taxon>Pseudomonadati</taxon>
        <taxon>Pseudomonadota</taxon>
        <taxon>Alphaproteobacteria</taxon>
        <taxon>Sphingomonadales</taxon>
        <taxon>Sphingomonadaceae</taxon>
        <taxon>Novosphingobium</taxon>
    </lineage>
</organism>
<feature type="chain" id="PRO_5002127234" evidence="1">
    <location>
        <begin position="28"/>
        <end position="309"/>
    </location>
</feature>
<evidence type="ECO:0000313" key="2">
    <source>
        <dbReference type="EMBL" id="KHS43967.1"/>
    </source>
</evidence>
<dbReference type="RefSeq" id="WP_052242590.1">
    <property type="nucleotide sequence ID" value="NZ_JRVC01000019.1"/>
</dbReference>
<dbReference type="STRING" id="48936.NJ75_03369"/>
<proteinExistence type="predicted"/>
<dbReference type="EMBL" id="JRVC01000019">
    <property type="protein sequence ID" value="KHS43967.1"/>
    <property type="molecule type" value="Genomic_DNA"/>
</dbReference>
<keyword evidence="1" id="KW-0732">Signal</keyword>